<keyword evidence="1" id="KW-1133">Transmembrane helix</keyword>
<feature type="transmembrane region" description="Helical" evidence="1">
    <location>
        <begin position="32"/>
        <end position="52"/>
    </location>
</feature>
<name>A0A1U9QQY0_STRNV</name>
<evidence type="ECO:0000313" key="2">
    <source>
        <dbReference type="EMBL" id="AQU66678.1"/>
    </source>
</evidence>
<keyword evidence="1" id="KW-0472">Membrane</keyword>
<dbReference type="KEGG" id="snw:BBN63_10905"/>
<dbReference type="OrthoDB" id="4334528at2"/>
<reference evidence="2 3" key="1">
    <citation type="submission" date="2016-11" db="EMBL/GenBank/DDBJ databases">
        <title>Complete genome sequence of Streptomyces niveus SCSIO 3406.</title>
        <authorList>
            <person name="Zhu Q."/>
            <person name="Cheng W."/>
            <person name="Song Y."/>
            <person name="Li Q."/>
            <person name="Ju J."/>
        </authorList>
    </citation>
    <scope>NUCLEOTIDE SEQUENCE [LARGE SCALE GENOMIC DNA]</scope>
    <source>
        <strain evidence="2 3">SCSIO 3406</strain>
    </source>
</reference>
<sequence>MILEALGAILLGLGASWAALQRLPHRLPSRRLVLAAGSLGSLFGAVLTHAALGPGHAVATLIGAVAVGAVLLSLLLRPAGHGLGRPMPS</sequence>
<dbReference type="AlphaFoldDB" id="A0A1U9QQY0"/>
<dbReference type="RefSeq" id="WP_078075211.1">
    <property type="nucleotide sequence ID" value="NZ_CP018047.1"/>
</dbReference>
<organism evidence="2 3">
    <name type="scientific">Streptomyces niveus</name>
    <name type="common">Streptomyces spheroides</name>
    <dbReference type="NCBI Taxonomy" id="193462"/>
    <lineage>
        <taxon>Bacteria</taxon>
        <taxon>Bacillati</taxon>
        <taxon>Actinomycetota</taxon>
        <taxon>Actinomycetes</taxon>
        <taxon>Kitasatosporales</taxon>
        <taxon>Streptomycetaceae</taxon>
        <taxon>Streptomyces</taxon>
    </lineage>
</organism>
<dbReference type="EMBL" id="CP018047">
    <property type="protein sequence ID" value="AQU66678.1"/>
    <property type="molecule type" value="Genomic_DNA"/>
</dbReference>
<evidence type="ECO:0000256" key="1">
    <source>
        <dbReference type="SAM" id="Phobius"/>
    </source>
</evidence>
<evidence type="ECO:0008006" key="4">
    <source>
        <dbReference type="Google" id="ProtNLM"/>
    </source>
</evidence>
<feature type="transmembrane region" description="Helical" evidence="1">
    <location>
        <begin position="6"/>
        <end position="23"/>
    </location>
</feature>
<keyword evidence="3" id="KW-1185">Reference proteome</keyword>
<protein>
    <recommendedName>
        <fullName evidence="4">Integral membrane protein</fullName>
    </recommendedName>
</protein>
<feature type="transmembrane region" description="Helical" evidence="1">
    <location>
        <begin position="58"/>
        <end position="76"/>
    </location>
</feature>
<dbReference type="Proteomes" id="UP000189677">
    <property type="component" value="Chromosome"/>
</dbReference>
<evidence type="ECO:0000313" key="3">
    <source>
        <dbReference type="Proteomes" id="UP000189677"/>
    </source>
</evidence>
<gene>
    <name evidence="2" type="ORF">BBN63_10905</name>
</gene>
<accession>A0A1U9QQY0</accession>
<keyword evidence="1" id="KW-0812">Transmembrane</keyword>
<proteinExistence type="predicted"/>